<protein>
    <recommendedName>
        <fullName evidence="5">Ubiquitin 3 binding protein But2 C-terminal domain-containing protein</fullName>
    </recommendedName>
</protein>
<evidence type="ECO:0000256" key="1">
    <source>
        <dbReference type="SAM" id="MobiDB-lite"/>
    </source>
</evidence>
<dbReference type="HOGENOM" id="CLU_055652_0_0_1"/>
<proteinExistence type="predicted"/>
<dbReference type="STRING" id="743788.S8F7Y9"/>
<dbReference type="AlphaFoldDB" id="S8F7Y9"/>
<dbReference type="InParanoid" id="S8F7Y9"/>
<accession>S8F7Y9</accession>
<feature type="region of interest" description="Disordered" evidence="1">
    <location>
        <begin position="1"/>
        <end position="31"/>
    </location>
</feature>
<dbReference type="EMBL" id="KE504173">
    <property type="protein sequence ID" value="EPS97745.1"/>
    <property type="molecule type" value="Genomic_DNA"/>
</dbReference>
<dbReference type="OrthoDB" id="3350619at2759"/>
<evidence type="ECO:0000313" key="3">
    <source>
        <dbReference type="EMBL" id="EPS97745.1"/>
    </source>
</evidence>
<evidence type="ECO:0008006" key="5">
    <source>
        <dbReference type="Google" id="ProtNLM"/>
    </source>
</evidence>
<dbReference type="Proteomes" id="UP000015241">
    <property type="component" value="Unassembled WGS sequence"/>
</dbReference>
<feature type="transmembrane region" description="Helical" evidence="2">
    <location>
        <begin position="49"/>
        <end position="72"/>
    </location>
</feature>
<gene>
    <name evidence="3" type="ORF">FOMPIDRAFT_1052135</name>
</gene>
<organism evidence="3 4">
    <name type="scientific">Fomitopsis schrenkii</name>
    <name type="common">Brown rot fungus</name>
    <dbReference type="NCBI Taxonomy" id="2126942"/>
    <lineage>
        <taxon>Eukaryota</taxon>
        <taxon>Fungi</taxon>
        <taxon>Dikarya</taxon>
        <taxon>Basidiomycota</taxon>
        <taxon>Agaricomycotina</taxon>
        <taxon>Agaricomycetes</taxon>
        <taxon>Polyporales</taxon>
        <taxon>Fomitopsis</taxon>
    </lineage>
</organism>
<sequence length="288" mass="32512">MSTPRAAYATLVPPAPDSQESPAIWTEDPGLDPMLEQARPKAWRRYARMYTSAMAVCVVCTLLNVLLLALMARMQPATPSATPLTRKDLWMLRRPSQYMYLDEIERPFPPTHRHFDNFPLAVSHVDRSNAKRVMENESRSHMGASGVYTPKERHIVITEHISTIVEFLAVDYGMEKCELQLVIDSGPTAYNSSTSFTMEVFRLNTTTPADDDTISYATRPSRLSKVASIEVSGSGVQWHRNFHCSMNELLSFELACRPAIDGEACRVQWWQSATHHPSAVFVRQHATI</sequence>
<evidence type="ECO:0000313" key="4">
    <source>
        <dbReference type="Proteomes" id="UP000015241"/>
    </source>
</evidence>
<dbReference type="eggNOG" id="ENOG502RBY7">
    <property type="taxonomic scope" value="Eukaryota"/>
</dbReference>
<keyword evidence="2" id="KW-0472">Membrane</keyword>
<keyword evidence="4" id="KW-1185">Reference proteome</keyword>
<name>S8F7Y9_FOMSC</name>
<evidence type="ECO:0000256" key="2">
    <source>
        <dbReference type="SAM" id="Phobius"/>
    </source>
</evidence>
<keyword evidence="2" id="KW-0812">Transmembrane</keyword>
<reference evidence="3 4" key="1">
    <citation type="journal article" date="2012" name="Science">
        <title>The Paleozoic origin of enzymatic lignin decomposition reconstructed from 31 fungal genomes.</title>
        <authorList>
            <person name="Floudas D."/>
            <person name="Binder M."/>
            <person name="Riley R."/>
            <person name="Barry K."/>
            <person name="Blanchette R.A."/>
            <person name="Henrissat B."/>
            <person name="Martinez A.T."/>
            <person name="Otillar R."/>
            <person name="Spatafora J.W."/>
            <person name="Yadav J.S."/>
            <person name="Aerts A."/>
            <person name="Benoit I."/>
            <person name="Boyd A."/>
            <person name="Carlson A."/>
            <person name="Copeland A."/>
            <person name="Coutinho P.M."/>
            <person name="de Vries R.P."/>
            <person name="Ferreira P."/>
            <person name="Findley K."/>
            <person name="Foster B."/>
            <person name="Gaskell J."/>
            <person name="Glotzer D."/>
            <person name="Gorecki P."/>
            <person name="Heitman J."/>
            <person name="Hesse C."/>
            <person name="Hori C."/>
            <person name="Igarashi K."/>
            <person name="Jurgens J.A."/>
            <person name="Kallen N."/>
            <person name="Kersten P."/>
            <person name="Kohler A."/>
            <person name="Kuees U."/>
            <person name="Kumar T.K.A."/>
            <person name="Kuo A."/>
            <person name="LaButti K."/>
            <person name="Larrondo L.F."/>
            <person name="Lindquist E."/>
            <person name="Ling A."/>
            <person name="Lombard V."/>
            <person name="Lucas S."/>
            <person name="Lundell T."/>
            <person name="Martin R."/>
            <person name="McLaughlin D.J."/>
            <person name="Morgenstern I."/>
            <person name="Morin E."/>
            <person name="Murat C."/>
            <person name="Nagy L.G."/>
            <person name="Nolan M."/>
            <person name="Ohm R.A."/>
            <person name="Patyshakuliyeva A."/>
            <person name="Rokas A."/>
            <person name="Ruiz-Duenas F.J."/>
            <person name="Sabat G."/>
            <person name="Salamov A."/>
            <person name="Samejima M."/>
            <person name="Schmutz J."/>
            <person name="Slot J.C."/>
            <person name="St John F."/>
            <person name="Stenlid J."/>
            <person name="Sun H."/>
            <person name="Sun S."/>
            <person name="Syed K."/>
            <person name="Tsang A."/>
            <person name="Wiebenga A."/>
            <person name="Young D."/>
            <person name="Pisabarro A."/>
            <person name="Eastwood D.C."/>
            <person name="Martin F."/>
            <person name="Cullen D."/>
            <person name="Grigoriev I.V."/>
            <person name="Hibbett D.S."/>
        </authorList>
    </citation>
    <scope>NUCLEOTIDE SEQUENCE</scope>
    <source>
        <strain evidence="4">FP-58527</strain>
    </source>
</reference>
<keyword evidence="2" id="KW-1133">Transmembrane helix</keyword>